<proteinExistence type="predicted"/>
<sequence length="53" mass="6172">MFLVDWAVKMGIRPPEFETSICDAKYHVSLIDIKRMGELDSKSFHEAVKKMRS</sequence>
<dbReference type="OrthoDB" id="1892195at2759"/>
<reference evidence="1 2" key="1">
    <citation type="journal article" date="2015" name="Proc. Natl. Acad. Sci. U.S.A.">
        <title>The resurrection genome of Boea hygrometrica: A blueprint for survival of dehydration.</title>
        <authorList>
            <person name="Xiao L."/>
            <person name="Yang G."/>
            <person name="Zhang L."/>
            <person name="Yang X."/>
            <person name="Zhao S."/>
            <person name="Ji Z."/>
            <person name="Zhou Q."/>
            <person name="Hu M."/>
            <person name="Wang Y."/>
            <person name="Chen M."/>
            <person name="Xu Y."/>
            <person name="Jin H."/>
            <person name="Xiao X."/>
            <person name="Hu G."/>
            <person name="Bao F."/>
            <person name="Hu Y."/>
            <person name="Wan P."/>
            <person name="Li L."/>
            <person name="Deng X."/>
            <person name="Kuang T."/>
            <person name="Xiang C."/>
            <person name="Zhu J.K."/>
            <person name="Oliver M.J."/>
            <person name="He Y."/>
        </authorList>
    </citation>
    <scope>NUCLEOTIDE SEQUENCE [LARGE SCALE GENOMIC DNA]</scope>
    <source>
        <strain evidence="2">cv. XS01</strain>
    </source>
</reference>
<evidence type="ECO:0000313" key="1">
    <source>
        <dbReference type="EMBL" id="KZV55617.1"/>
    </source>
</evidence>
<name>A0A2Z7DEU9_9LAMI</name>
<protein>
    <submittedName>
        <fullName evidence="1">Protein INVOLVED IN DE NOVO 2</fullName>
    </submittedName>
</protein>
<evidence type="ECO:0000313" key="2">
    <source>
        <dbReference type="Proteomes" id="UP000250235"/>
    </source>
</evidence>
<keyword evidence="2" id="KW-1185">Reference proteome</keyword>
<gene>
    <name evidence="1" type="ORF">F511_33012</name>
</gene>
<dbReference type="Proteomes" id="UP000250235">
    <property type="component" value="Unassembled WGS sequence"/>
</dbReference>
<organism evidence="1 2">
    <name type="scientific">Dorcoceras hygrometricum</name>
    <dbReference type="NCBI Taxonomy" id="472368"/>
    <lineage>
        <taxon>Eukaryota</taxon>
        <taxon>Viridiplantae</taxon>
        <taxon>Streptophyta</taxon>
        <taxon>Embryophyta</taxon>
        <taxon>Tracheophyta</taxon>
        <taxon>Spermatophyta</taxon>
        <taxon>Magnoliopsida</taxon>
        <taxon>eudicotyledons</taxon>
        <taxon>Gunneridae</taxon>
        <taxon>Pentapetalae</taxon>
        <taxon>asterids</taxon>
        <taxon>lamiids</taxon>
        <taxon>Lamiales</taxon>
        <taxon>Gesneriaceae</taxon>
        <taxon>Didymocarpoideae</taxon>
        <taxon>Trichosporeae</taxon>
        <taxon>Loxocarpinae</taxon>
        <taxon>Dorcoceras</taxon>
    </lineage>
</organism>
<dbReference type="AlphaFoldDB" id="A0A2Z7DEU9"/>
<dbReference type="EMBL" id="KQ988487">
    <property type="protein sequence ID" value="KZV55617.1"/>
    <property type="molecule type" value="Genomic_DNA"/>
</dbReference>
<accession>A0A2Z7DEU9</accession>